<feature type="transmembrane region" description="Helical" evidence="7">
    <location>
        <begin position="378"/>
        <end position="397"/>
    </location>
</feature>
<evidence type="ECO:0000256" key="2">
    <source>
        <dbReference type="ARBA" id="ARBA00022475"/>
    </source>
</evidence>
<dbReference type="InterPro" id="IPR050250">
    <property type="entry name" value="Macrolide_Exporter_MacB"/>
</dbReference>
<dbReference type="KEGG" id="llu:AKJ09_02781"/>
<keyword evidence="10" id="KW-0067">ATP-binding</keyword>
<accession>A0A0K1PRG7</accession>
<evidence type="ECO:0000259" key="8">
    <source>
        <dbReference type="Pfam" id="PF02687"/>
    </source>
</evidence>
<evidence type="ECO:0000313" key="10">
    <source>
        <dbReference type="EMBL" id="AKU96117.1"/>
    </source>
</evidence>
<evidence type="ECO:0000256" key="7">
    <source>
        <dbReference type="SAM" id="Phobius"/>
    </source>
</evidence>
<dbReference type="GO" id="GO:0005886">
    <property type="term" value="C:plasma membrane"/>
    <property type="evidence" value="ECO:0007669"/>
    <property type="project" value="UniProtKB-SubCell"/>
</dbReference>
<feature type="transmembrane region" description="Helical" evidence="7">
    <location>
        <begin position="289"/>
        <end position="313"/>
    </location>
</feature>
<evidence type="ECO:0000313" key="11">
    <source>
        <dbReference type="Proteomes" id="UP000064967"/>
    </source>
</evidence>
<protein>
    <submittedName>
        <fullName evidence="10">Macrolide export ATP-binding/permease protein MacB</fullName>
    </submittedName>
</protein>
<dbReference type="InterPro" id="IPR025857">
    <property type="entry name" value="MacB_PCD"/>
</dbReference>
<feature type="transmembrane region" description="Helical" evidence="7">
    <location>
        <begin position="30"/>
        <end position="51"/>
    </location>
</feature>
<gene>
    <name evidence="10" type="ORF">AKJ09_02781</name>
</gene>
<dbReference type="Pfam" id="PF12704">
    <property type="entry name" value="MacB_PCD"/>
    <property type="match status" value="1"/>
</dbReference>
<proteinExistence type="inferred from homology"/>
<reference evidence="10 11" key="1">
    <citation type="submission" date="2015-08" db="EMBL/GenBank/DDBJ databases">
        <authorList>
            <person name="Babu N.S."/>
            <person name="Beckwith C.J."/>
            <person name="Beseler K.G."/>
            <person name="Brison A."/>
            <person name="Carone J.V."/>
            <person name="Caskin T.P."/>
            <person name="Diamond M."/>
            <person name="Durham M.E."/>
            <person name="Foxe J.M."/>
            <person name="Go M."/>
            <person name="Henderson B.A."/>
            <person name="Jones I.B."/>
            <person name="McGettigan J.A."/>
            <person name="Micheletti S.J."/>
            <person name="Nasrallah M.E."/>
            <person name="Ortiz D."/>
            <person name="Piller C.R."/>
            <person name="Privatt S.R."/>
            <person name="Schneider S.L."/>
            <person name="Sharp S."/>
            <person name="Smith T.C."/>
            <person name="Stanton J.D."/>
            <person name="Ullery H.E."/>
            <person name="Wilson R.J."/>
            <person name="Serrano M.G."/>
            <person name="Buck G."/>
            <person name="Lee V."/>
            <person name="Wang Y."/>
            <person name="Carvalho R."/>
            <person name="Voegtly L."/>
            <person name="Shi R."/>
            <person name="Duckworth R."/>
            <person name="Johnson A."/>
            <person name="Loviza R."/>
            <person name="Walstead R."/>
            <person name="Shah Z."/>
            <person name="Kiflezghi M."/>
            <person name="Wade K."/>
            <person name="Ball S.L."/>
            <person name="Bradley K.W."/>
            <person name="Asai D.J."/>
            <person name="Bowman C.A."/>
            <person name="Russell D.A."/>
            <person name="Pope W.H."/>
            <person name="Jacobs-Sera D."/>
            <person name="Hendrix R.W."/>
            <person name="Hatfull G.F."/>
        </authorList>
    </citation>
    <scope>NUCLEOTIDE SEQUENCE [LARGE SCALE GENOMIC DNA]</scope>
    <source>
        <strain evidence="10 11">DSM 27648</strain>
    </source>
</reference>
<evidence type="ECO:0000259" key="9">
    <source>
        <dbReference type="Pfam" id="PF12704"/>
    </source>
</evidence>
<dbReference type="InterPro" id="IPR003838">
    <property type="entry name" value="ABC3_permease_C"/>
</dbReference>
<keyword evidence="4 7" id="KW-1133">Transmembrane helix</keyword>
<comment type="similarity">
    <text evidence="6">Belongs to the ABC-4 integral membrane protein family.</text>
</comment>
<dbReference type="PANTHER" id="PTHR30572">
    <property type="entry name" value="MEMBRANE COMPONENT OF TRANSPORTER-RELATED"/>
    <property type="match status" value="1"/>
</dbReference>
<evidence type="ECO:0000256" key="3">
    <source>
        <dbReference type="ARBA" id="ARBA00022692"/>
    </source>
</evidence>
<dbReference type="Proteomes" id="UP000064967">
    <property type="component" value="Chromosome"/>
</dbReference>
<organism evidence="10 11">
    <name type="scientific">Labilithrix luteola</name>
    <dbReference type="NCBI Taxonomy" id="1391654"/>
    <lineage>
        <taxon>Bacteria</taxon>
        <taxon>Pseudomonadati</taxon>
        <taxon>Myxococcota</taxon>
        <taxon>Polyangia</taxon>
        <taxon>Polyangiales</taxon>
        <taxon>Labilitrichaceae</taxon>
        <taxon>Labilithrix</taxon>
    </lineage>
</organism>
<sequence length="412" mass="43570">MLRALRLAVVLFGQSVRSLARHRGRTTLSAVGIAIAIAAVVWVVAIGIAGAERAAALLQDLGDNLVWVEAGSRNVAGVRTGSKSTSTLTLGDAEAILREVPYVQSVSPQVDGNVQIVSAQSNWSTRSRGIAPAYVAIKRFSIAAGALFNDEDVQLGRNVLVMGQTVRQRLFGADNPVGQIVRMNGQPFEVVGLLAPKGQSATGTDQDDVVMVPYSTANRKLRPAGQTWLDDIVCSAARPDLIEATTAQITALVRERHRIAPGQDDDFNIRHPEEVVKAQMAASETFSTLLLVIASVALLVGGIGIMNVMLASVSERRREIGVRLAIGAKPRSIVLQFLVEAVLVSLFGGGLGLAASLAGSSILEHAVGWSLRIPIESFVVAFAFSALVGVLFGYLPARLASRLDPVEALSSD</sequence>
<dbReference type="AlphaFoldDB" id="A0A0K1PRG7"/>
<evidence type="ECO:0000256" key="5">
    <source>
        <dbReference type="ARBA" id="ARBA00023136"/>
    </source>
</evidence>
<dbReference type="EMBL" id="CP012333">
    <property type="protein sequence ID" value="AKU96117.1"/>
    <property type="molecule type" value="Genomic_DNA"/>
</dbReference>
<evidence type="ECO:0000256" key="1">
    <source>
        <dbReference type="ARBA" id="ARBA00004651"/>
    </source>
</evidence>
<dbReference type="PATRIC" id="fig|1391654.3.peg.2814"/>
<keyword evidence="3 7" id="KW-0812">Transmembrane</keyword>
<evidence type="ECO:0000256" key="4">
    <source>
        <dbReference type="ARBA" id="ARBA00022989"/>
    </source>
</evidence>
<comment type="subcellular location">
    <subcellularLocation>
        <location evidence="1">Cell membrane</location>
        <topology evidence="1">Multi-pass membrane protein</topology>
    </subcellularLocation>
</comment>
<keyword evidence="10" id="KW-0547">Nucleotide-binding</keyword>
<dbReference type="GO" id="GO:0005524">
    <property type="term" value="F:ATP binding"/>
    <property type="evidence" value="ECO:0007669"/>
    <property type="project" value="UniProtKB-KW"/>
</dbReference>
<feature type="domain" description="ABC3 transporter permease C-terminal" evidence="8">
    <location>
        <begin position="292"/>
        <end position="405"/>
    </location>
</feature>
<evidence type="ECO:0000256" key="6">
    <source>
        <dbReference type="ARBA" id="ARBA00038076"/>
    </source>
</evidence>
<feature type="transmembrane region" description="Helical" evidence="7">
    <location>
        <begin position="333"/>
        <end position="357"/>
    </location>
</feature>
<keyword evidence="2" id="KW-1003">Cell membrane</keyword>
<dbReference type="STRING" id="1391654.AKJ09_02781"/>
<keyword evidence="11" id="KW-1185">Reference proteome</keyword>
<name>A0A0K1PRG7_9BACT</name>
<dbReference type="Pfam" id="PF02687">
    <property type="entry name" value="FtsX"/>
    <property type="match status" value="1"/>
</dbReference>
<keyword evidence="5 7" id="KW-0472">Membrane</keyword>
<feature type="domain" description="MacB-like periplasmic core" evidence="9">
    <location>
        <begin position="26"/>
        <end position="252"/>
    </location>
</feature>
<dbReference type="GO" id="GO:0022857">
    <property type="term" value="F:transmembrane transporter activity"/>
    <property type="evidence" value="ECO:0007669"/>
    <property type="project" value="TreeGrafter"/>
</dbReference>
<dbReference type="PANTHER" id="PTHR30572:SF4">
    <property type="entry name" value="ABC TRANSPORTER PERMEASE YTRF"/>
    <property type="match status" value="1"/>
</dbReference>